<name>G8TDP7_NIAKG</name>
<reference evidence="1 2" key="1">
    <citation type="submission" date="2011-12" db="EMBL/GenBank/DDBJ databases">
        <title>The complete genome of Niastella koreensis GR20-10.</title>
        <authorList>
            <consortium name="US DOE Joint Genome Institute (JGI-PGF)"/>
            <person name="Lucas S."/>
            <person name="Han J."/>
            <person name="Lapidus A."/>
            <person name="Bruce D."/>
            <person name="Goodwin L."/>
            <person name="Pitluck S."/>
            <person name="Peters L."/>
            <person name="Kyrpides N."/>
            <person name="Mavromatis K."/>
            <person name="Ivanova N."/>
            <person name="Mikhailova N."/>
            <person name="Davenport K."/>
            <person name="Saunders E."/>
            <person name="Detter J.C."/>
            <person name="Tapia R."/>
            <person name="Han C."/>
            <person name="Land M."/>
            <person name="Hauser L."/>
            <person name="Markowitz V."/>
            <person name="Cheng J.-F."/>
            <person name="Hugenholtz P."/>
            <person name="Woyke T."/>
            <person name="Wu D."/>
            <person name="Tindall B."/>
            <person name="Pomrenke H."/>
            <person name="Brambilla E."/>
            <person name="Klenk H.-P."/>
            <person name="Eisen J.A."/>
        </authorList>
    </citation>
    <scope>NUCLEOTIDE SEQUENCE [LARGE SCALE GENOMIC DNA]</scope>
    <source>
        <strain evidence="2">DSM 17620 / KACC 11465 / NBRC 106392 / GR20-10</strain>
    </source>
</reference>
<evidence type="ECO:0000313" key="1">
    <source>
        <dbReference type="EMBL" id="AEW01497.1"/>
    </source>
</evidence>
<dbReference type="Proteomes" id="UP000005438">
    <property type="component" value="Chromosome"/>
</dbReference>
<evidence type="ECO:0000313" key="2">
    <source>
        <dbReference type="Proteomes" id="UP000005438"/>
    </source>
</evidence>
<dbReference type="EMBL" id="CP003178">
    <property type="protein sequence ID" value="AEW01497.1"/>
    <property type="molecule type" value="Genomic_DNA"/>
</dbReference>
<dbReference type="HOGENOM" id="CLU_3382879_0_0_10"/>
<proteinExistence type="predicted"/>
<protein>
    <submittedName>
        <fullName evidence="1">Uncharacterized protein</fullName>
    </submittedName>
</protein>
<gene>
    <name evidence="1" type="ordered locus">Niako_5260</name>
</gene>
<sequence length="33" mass="3933">MFSTYPFSGACQPVISYDYIQNEDYNDMNRVYT</sequence>
<organism evidence="1 2">
    <name type="scientific">Niastella koreensis (strain DSM 17620 / KACC 11465 / NBRC 106392 / GR20-10)</name>
    <dbReference type="NCBI Taxonomy" id="700598"/>
    <lineage>
        <taxon>Bacteria</taxon>
        <taxon>Pseudomonadati</taxon>
        <taxon>Bacteroidota</taxon>
        <taxon>Chitinophagia</taxon>
        <taxon>Chitinophagales</taxon>
        <taxon>Chitinophagaceae</taxon>
        <taxon>Niastella</taxon>
    </lineage>
</organism>
<dbReference type="KEGG" id="nko:Niako_5260"/>
<accession>G8TDP7</accession>
<dbReference type="AlphaFoldDB" id="G8TDP7"/>